<reference evidence="2 3" key="1">
    <citation type="submission" date="2014-04" db="EMBL/GenBank/DDBJ databases">
        <authorList>
            <consortium name="DOE Joint Genome Institute"/>
            <person name="Kuo A."/>
            <person name="Martino E."/>
            <person name="Perotto S."/>
            <person name="Kohler A."/>
            <person name="Nagy L.G."/>
            <person name="Floudas D."/>
            <person name="Copeland A."/>
            <person name="Barry K.W."/>
            <person name="Cichocki N."/>
            <person name="Veneault-Fourrey C."/>
            <person name="LaButti K."/>
            <person name="Lindquist E.A."/>
            <person name="Lipzen A."/>
            <person name="Lundell T."/>
            <person name="Morin E."/>
            <person name="Murat C."/>
            <person name="Sun H."/>
            <person name="Tunlid A."/>
            <person name="Henrissat B."/>
            <person name="Grigoriev I.V."/>
            <person name="Hibbett D.S."/>
            <person name="Martin F."/>
            <person name="Nordberg H.P."/>
            <person name="Cantor M.N."/>
            <person name="Hua S.X."/>
        </authorList>
    </citation>
    <scope>NUCLEOTIDE SEQUENCE [LARGE SCALE GENOMIC DNA]</scope>
    <source>
        <strain evidence="2 3">Zn</strain>
    </source>
</reference>
<reference evidence="3" key="2">
    <citation type="submission" date="2015-01" db="EMBL/GenBank/DDBJ databases">
        <title>Evolutionary Origins and Diversification of the Mycorrhizal Mutualists.</title>
        <authorList>
            <consortium name="DOE Joint Genome Institute"/>
            <consortium name="Mycorrhizal Genomics Consortium"/>
            <person name="Kohler A."/>
            <person name="Kuo A."/>
            <person name="Nagy L.G."/>
            <person name="Floudas D."/>
            <person name="Copeland A."/>
            <person name="Barry K.W."/>
            <person name="Cichocki N."/>
            <person name="Veneault-Fourrey C."/>
            <person name="LaButti K."/>
            <person name="Lindquist E.A."/>
            <person name="Lipzen A."/>
            <person name="Lundell T."/>
            <person name="Morin E."/>
            <person name="Murat C."/>
            <person name="Riley R."/>
            <person name="Ohm R."/>
            <person name="Sun H."/>
            <person name="Tunlid A."/>
            <person name="Henrissat B."/>
            <person name="Grigoriev I.V."/>
            <person name="Hibbett D.S."/>
            <person name="Martin F."/>
        </authorList>
    </citation>
    <scope>NUCLEOTIDE SEQUENCE [LARGE SCALE GENOMIC DNA]</scope>
    <source>
        <strain evidence="3">Zn</strain>
    </source>
</reference>
<keyword evidence="3" id="KW-1185">Reference proteome</keyword>
<dbReference type="SUPFAM" id="SSF55144">
    <property type="entry name" value="LigT-like"/>
    <property type="match status" value="1"/>
</dbReference>
<dbReference type="InParanoid" id="A0A0C3C2Y2"/>
<organism evidence="2 3">
    <name type="scientific">Oidiodendron maius (strain Zn)</name>
    <dbReference type="NCBI Taxonomy" id="913774"/>
    <lineage>
        <taxon>Eukaryota</taxon>
        <taxon>Fungi</taxon>
        <taxon>Dikarya</taxon>
        <taxon>Ascomycota</taxon>
        <taxon>Pezizomycotina</taxon>
        <taxon>Leotiomycetes</taxon>
        <taxon>Leotiomycetes incertae sedis</taxon>
        <taxon>Myxotrichaceae</taxon>
        <taxon>Oidiodendron</taxon>
    </lineage>
</organism>
<dbReference type="OrthoDB" id="2877829at2759"/>
<proteinExistence type="predicted"/>
<evidence type="ECO:0000313" key="3">
    <source>
        <dbReference type="Proteomes" id="UP000054321"/>
    </source>
</evidence>
<dbReference type="InterPro" id="IPR015069">
    <property type="entry name" value="2H-PEstase_DUF1868"/>
</dbReference>
<evidence type="ECO:0000313" key="2">
    <source>
        <dbReference type="EMBL" id="KIM93248.1"/>
    </source>
</evidence>
<gene>
    <name evidence="2" type="ORF">OIDMADRAFT_138156</name>
</gene>
<dbReference type="Gene3D" id="3.90.1140.10">
    <property type="entry name" value="Cyclic phosphodiesterase"/>
    <property type="match status" value="1"/>
</dbReference>
<protein>
    <recommendedName>
        <fullName evidence="1">DUF1868 domain-containing protein</fullName>
    </recommendedName>
</protein>
<accession>A0A0C3C2Y2</accession>
<dbReference type="AlphaFoldDB" id="A0A0C3C2Y2"/>
<dbReference type="EMBL" id="KN832897">
    <property type="protein sequence ID" value="KIM93248.1"/>
    <property type="molecule type" value="Genomic_DNA"/>
</dbReference>
<evidence type="ECO:0000259" key="1">
    <source>
        <dbReference type="Pfam" id="PF08975"/>
    </source>
</evidence>
<dbReference type="Pfam" id="PF08975">
    <property type="entry name" value="2H-phosphodiest"/>
    <property type="match status" value="1"/>
</dbReference>
<feature type="domain" description="DUF1868" evidence="1">
    <location>
        <begin position="35"/>
        <end position="147"/>
    </location>
</feature>
<dbReference type="Proteomes" id="UP000054321">
    <property type="component" value="Unassembled WGS sequence"/>
</dbReference>
<sequence length="248" mass="28557">MIAATSASFQHDCQTKLAAQESVPQEVYPRWITQKFEPDGRLLPFPGSTIICPLSPESALHRALLRLYSDLQGAEFASLYAMLPPTSWHMTMFEGVSDKIRKPGLWPEGLALDASLESCTSLFKQKLRDFDPRAEPPFQMAVYGFEPLEDGIALRVVPASPSEERRLRQLRDRLSTLLGTRYPGHDHYSFHVSISYMLRYLSKQQHNDIWTFLQGYISNIPEYFELGVPEFCTFDDMFAFRREFFIET</sequence>
<name>A0A0C3C2Y2_OIDMZ</name>
<dbReference type="HOGENOM" id="CLU_073317_0_0_1"/>
<dbReference type="InterPro" id="IPR009097">
    <property type="entry name" value="Cyclic_Pdiesterase"/>
</dbReference>